<proteinExistence type="predicted"/>
<dbReference type="EMBL" id="CP012328">
    <property type="protein sequence ID" value="AKU79581.1"/>
    <property type="molecule type" value="Genomic_DNA"/>
</dbReference>
<dbReference type="KEGG" id="stur:STURON_00335"/>
<reference evidence="1 2" key="1">
    <citation type="journal article" date="2015" name="Genome Announc.">
        <title>Complete Genome Sequence of Spiroplasma turonicum Strain Tab4cT, a Parasite of a Horse Fly, Haematopota sp. (Diptera: Tabanidae).</title>
        <authorList>
            <person name="Davis R.E."/>
            <person name="Shao J."/>
            <person name="Zhao Y."/>
            <person name="Gasparich G.E."/>
            <person name="Gaynor B.J."/>
            <person name="Donofrio N."/>
        </authorList>
    </citation>
    <scope>NUCLEOTIDE SEQUENCE [LARGE SCALE GENOMIC DNA]</scope>
    <source>
        <strain evidence="1 2">Tab4c</strain>
    </source>
</reference>
<dbReference type="OrthoDB" id="388054at2"/>
<name>A0A0K1P5J4_9MOLU</name>
<gene>
    <name evidence="1" type="ORF">STURON_00335</name>
</gene>
<dbReference type="STRING" id="216946.STURO_v1c03350"/>
<dbReference type="Proteomes" id="UP000067243">
    <property type="component" value="Chromosome"/>
</dbReference>
<sequence>MIKNEESLHIIKNISLINEQLDKVKLDDETTQFIKKHFYLIKNNLKGFLDVKKHGSYSINDIYSFEKNLSIDLIAINYVSKKTYNKYQNEFKTNDHFASCKICNTNKILFDKLTTIYYKESNFKVYWKEKKYTLPASKEIIYFYDSIIIKTYFNNKTITINIRSSIKHNDWPIIICGKTMYRRSFTLEYTKIYRILNNLTMKKLQLLFFYIKVKFNKENKKKLLTLKLEILQDLQLQLIKNKYFKIWINESFDKVFKSEKEVELLLQNKQIYYKKYKQTERLYNLLKLKNLNWVYINSYQSIKRFLDFYMEFCTDYLKELYKNKNNTIFFWYDSIAYIKNKLDTNNFSIKKEKKMYDEINLKVMTKTVYPFDKNNGSFLVFLKFYNFEII</sequence>
<protein>
    <submittedName>
        <fullName evidence="1">Uncharacterized protein</fullName>
    </submittedName>
</protein>
<evidence type="ECO:0000313" key="2">
    <source>
        <dbReference type="Proteomes" id="UP000067243"/>
    </source>
</evidence>
<accession>A0A0K1P5J4</accession>
<organism evidence="1 2">
    <name type="scientific">Spiroplasma turonicum</name>
    <dbReference type="NCBI Taxonomy" id="216946"/>
    <lineage>
        <taxon>Bacteria</taxon>
        <taxon>Bacillati</taxon>
        <taxon>Mycoplasmatota</taxon>
        <taxon>Mollicutes</taxon>
        <taxon>Entomoplasmatales</taxon>
        <taxon>Spiroplasmataceae</taxon>
        <taxon>Spiroplasma</taxon>
    </lineage>
</organism>
<evidence type="ECO:0000313" key="1">
    <source>
        <dbReference type="EMBL" id="AKU79581.1"/>
    </source>
</evidence>
<dbReference type="PATRIC" id="fig|216946.3.peg.335"/>
<keyword evidence="2" id="KW-1185">Reference proteome</keyword>
<dbReference type="AlphaFoldDB" id="A0A0K1P5J4"/>
<dbReference type="RefSeq" id="WP_075048179.1">
    <property type="nucleotide sequence ID" value="NZ_CP012328.1"/>
</dbReference>